<evidence type="ECO:0000256" key="2">
    <source>
        <dbReference type="ARBA" id="ARBA00022980"/>
    </source>
</evidence>
<dbReference type="Gene3D" id="3.90.470.10">
    <property type="entry name" value="Ribosomal protein L22/L17"/>
    <property type="match status" value="1"/>
</dbReference>
<dbReference type="GO" id="GO:0022625">
    <property type="term" value="C:cytosolic large ribosomal subunit"/>
    <property type="evidence" value="ECO:0007669"/>
    <property type="project" value="TreeGrafter"/>
</dbReference>
<dbReference type="InterPro" id="IPR001063">
    <property type="entry name" value="Ribosomal_uL22"/>
</dbReference>
<organism evidence="5">
    <name type="scientific">Amorphochlora amoebiformis</name>
    <dbReference type="NCBI Taxonomy" id="1561963"/>
    <lineage>
        <taxon>Eukaryota</taxon>
        <taxon>Sar</taxon>
        <taxon>Rhizaria</taxon>
        <taxon>Cercozoa</taxon>
        <taxon>Chlorarachniophyceae</taxon>
        <taxon>Amorphochlora</taxon>
    </lineage>
</organism>
<protein>
    <submittedName>
        <fullName evidence="5">Ribosomal protein L17</fullName>
    </submittedName>
</protein>
<dbReference type="NCBIfam" id="TIGR01038">
    <property type="entry name" value="uL22_arch_euk"/>
    <property type="match status" value="1"/>
</dbReference>
<reference evidence="5" key="1">
    <citation type="journal article" date="2015" name="Genome Biol. Evol.">
        <title>Nucleomorph Genome Sequences of Two Chlorarachniophytes, Amorphochlora amoebiformis and Lotharella vacuolata.</title>
        <authorList>
            <person name="Suzuki S."/>
            <person name="Shirato S."/>
            <person name="Hirakawa Y."/>
            <person name="Ishida K."/>
        </authorList>
    </citation>
    <scope>NUCLEOTIDE SEQUENCE</scope>
    <source>
        <strain evidence="5">CCMP2058</strain>
    </source>
</reference>
<evidence type="ECO:0000256" key="4">
    <source>
        <dbReference type="RuleBase" id="RU004005"/>
    </source>
</evidence>
<dbReference type="SUPFAM" id="SSF54843">
    <property type="entry name" value="Ribosomal protein L22"/>
    <property type="match status" value="1"/>
</dbReference>
<sequence>MNANYTNGQFKKSISNCRVSYKNTLELINSINNMNLLKAENKIKSVMAKQSCVIFKKFNSGIGRKSSAKHNKYGLNQGRFPVKSCKILMKLITNLKKELDINKEDPKLFYINCLRINKVKKIKRKIFRAFGRINSITSSVCSIHLSISGYHAIT</sequence>
<keyword evidence="2 4" id="KW-0689">Ribosomal protein</keyword>
<dbReference type="InterPro" id="IPR005721">
    <property type="entry name" value="Ribosomal_uL22_euk/arc"/>
</dbReference>
<reference evidence="6" key="2">
    <citation type="submission" date="2021-01" db="EMBL/GenBank/DDBJ databases">
        <authorList>
            <person name="Corre E."/>
            <person name="Pelletier E."/>
            <person name="Niang G."/>
            <person name="Scheremetjew M."/>
            <person name="Finn R."/>
            <person name="Kale V."/>
            <person name="Holt S."/>
            <person name="Cochrane G."/>
            <person name="Meng A."/>
            <person name="Brown T."/>
            <person name="Cohen L."/>
        </authorList>
    </citation>
    <scope>NUCLEOTIDE SEQUENCE</scope>
    <source>
        <strain evidence="6">CCMP2058</strain>
    </source>
</reference>
<keyword evidence="5" id="KW-0542">Nucleomorph</keyword>
<evidence type="ECO:0000256" key="1">
    <source>
        <dbReference type="ARBA" id="ARBA00009451"/>
    </source>
</evidence>
<accession>A0A0H5BR06</accession>
<dbReference type="EMBL" id="AB996603">
    <property type="protein sequence ID" value="BAS01864.1"/>
    <property type="molecule type" value="Genomic_DNA"/>
</dbReference>
<dbReference type="Pfam" id="PF00237">
    <property type="entry name" value="Ribosomal_L22"/>
    <property type="match status" value="1"/>
</dbReference>
<keyword evidence="3 4" id="KW-0687">Ribonucleoprotein</keyword>
<evidence type="ECO:0000313" key="5">
    <source>
        <dbReference type="EMBL" id="BAS01864.1"/>
    </source>
</evidence>
<proteinExistence type="inferred from homology"/>
<dbReference type="PANTHER" id="PTHR11593:SF10">
    <property type="entry name" value="60S RIBOSOMAL PROTEIN L17"/>
    <property type="match status" value="1"/>
</dbReference>
<comment type="similarity">
    <text evidence="1 4">Belongs to the universal ribosomal protein uL22 family.</text>
</comment>
<dbReference type="GO" id="GO:0003735">
    <property type="term" value="F:structural constituent of ribosome"/>
    <property type="evidence" value="ECO:0007669"/>
    <property type="project" value="InterPro"/>
</dbReference>
<gene>
    <name evidence="5" type="primary">rpl17</name>
    <name evidence="6" type="ORF">LAMO00422_LOCUS4197</name>
    <name evidence="7" type="ORF">LAMO00422_LOCUS4198</name>
</gene>
<dbReference type="EMBL" id="HBEM01005989">
    <property type="protein sequence ID" value="CAD8436870.1"/>
    <property type="molecule type" value="Transcribed_RNA"/>
</dbReference>
<name>A0A0H5BR06_9EUKA</name>
<geneLocation type="nucleomorph" evidence="5"/>
<dbReference type="InterPro" id="IPR036394">
    <property type="entry name" value="Ribosomal_uL22_sf"/>
</dbReference>
<dbReference type="PANTHER" id="PTHR11593">
    <property type="entry name" value="60S RIBOSOMAL PROTEIN L17"/>
    <property type="match status" value="1"/>
</dbReference>
<evidence type="ECO:0000313" key="6">
    <source>
        <dbReference type="EMBL" id="CAD8436868.1"/>
    </source>
</evidence>
<dbReference type="EMBL" id="HBEM01005988">
    <property type="protein sequence ID" value="CAD8436868.1"/>
    <property type="molecule type" value="Transcribed_RNA"/>
</dbReference>
<evidence type="ECO:0000256" key="3">
    <source>
        <dbReference type="ARBA" id="ARBA00023274"/>
    </source>
</evidence>
<evidence type="ECO:0000313" key="7">
    <source>
        <dbReference type="EMBL" id="CAD8436870.1"/>
    </source>
</evidence>
<dbReference type="AlphaFoldDB" id="A0A0H5BR06"/>
<dbReference type="GO" id="GO:0002181">
    <property type="term" value="P:cytoplasmic translation"/>
    <property type="evidence" value="ECO:0007669"/>
    <property type="project" value="TreeGrafter"/>
</dbReference>